<dbReference type="PROSITE" id="PS50977">
    <property type="entry name" value="HTH_TETR_2"/>
    <property type="match status" value="1"/>
</dbReference>
<evidence type="ECO:0000313" key="5">
    <source>
        <dbReference type="Proteomes" id="UP001208567"/>
    </source>
</evidence>
<dbReference type="Gene3D" id="1.10.357.10">
    <property type="entry name" value="Tetracycline Repressor, domain 2"/>
    <property type="match status" value="1"/>
</dbReference>
<keyword evidence="5" id="KW-1185">Reference proteome</keyword>
<organism evidence="4 5">
    <name type="scientific">Clostridium omnivorum</name>
    <dbReference type="NCBI Taxonomy" id="1604902"/>
    <lineage>
        <taxon>Bacteria</taxon>
        <taxon>Bacillati</taxon>
        <taxon>Bacillota</taxon>
        <taxon>Clostridia</taxon>
        <taxon>Eubacteriales</taxon>
        <taxon>Clostridiaceae</taxon>
        <taxon>Clostridium</taxon>
    </lineage>
</organism>
<evidence type="ECO:0000313" key="4">
    <source>
        <dbReference type="EMBL" id="GLC30500.1"/>
    </source>
</evidence>
<evidence type="ECO:0000256" key="1">
    <source>
        <dbReference type="ARBA" id="ARBA00023125"/>
    </source>
</evidence>
<dbReference type="PRINTS" id="PR00455">
    <property type="entry name" value="HTHTETR"/>
</dbReference>
<dbReference type="PANTHER" id="PTHR43479:SF11">
    <property type="entry name" value="ACREF_ENVCD OPERON REPRESSOR-RELATED"/>
    <property type="match status" value="1"/>
</dbReference>
<dbReference type="EMBL" id="BRXR01000001">
    <property type="protein sequence ID" value="GLC30500.1"/>
    <property type="molecule type" value="Genomic_DNA"/>
</dbReference>
<dbReference type="Proteomes" id="UP001208567">
    <property type="component" value="Unassembled WGS sequence"/>
</dbReference>
<comment type="caution">
    <text evidence="4">The sequence shown here is derived from an EMBL/GenBank/DDBJ whole genome shotgun (WGS) entry which is preliminary data.</text>
</comment>
<dbReference type="InterPro" id="IPR050624">
    <property type="entry name" value="HTH-type_Tx_Regulator"/>
</dbReference>
<dbReference type="Gene3D" id="1.10.10.60">
    <property type="entry name" value="Homeodomain-like"/>
    <property type="match status" value="1"/>
</dbReference>
<feature type="domain" description="HTH tetR-type" evidence="3">
    <location>
        <begin position="3"/>
        <end position="63"/>
    </location>
</feature>
<reference evidence="4 5" key="1">
    <citation type="journal article" date="2024" name="Int. J. Syst. Evol. Microbiol.">
        <title>Clostridium omnivorum sp. nov., isolated from anoxic soil under the treatment of reductive soil disinfestation.</title>
        <authorList>
            <person name="Ueki A."/>
            <person name="Tonouchi A."/>
            <person name="Kaku N."/>
            <person name="Honma S."/>
            <person name="Ueki K."/>
        </authorList>
    </citation>
    <scope>NUCLEOTIDE SEQUENCE [LARGE SCALE GENOMIC DNA]</scope>
    <source>
        <strain evidence="4 5">E14</strain>
    </source>
</reference>
<gene>
    <name evidence="4" type="ORF">bsdE14_19100</name>
</gene>
<dbReference type="SUPFAM" id="SSF48498">
    <property type="entry name" value="Tetracyclin repressor-like, C-terminal domain"/>
    <property type="match status" value="1"/>
</dbReference>
<dbReference type="InterPro" id="IPR001647">
    <property type="entry name" value="HTH_TetR"/>
</dbReference>
<proteinExistence type="predicted"/>
<dbReference type="PANTHER" id="PTHR43479">
    <property type="entry name" value="ACREF/ENVCD OPERON REPRESSOR-RELATED"/>
    <property type="match status" value="1"/>
</dbReference>
<dbReference type="InterPro" id="IPR009057">
    <property type="entry name" value="Homeodomain-like_sf"/>
</dbReference>
<protein>
    <submittedName>
        <fullName evidence="4">TetR family transcriptional regulator</fullName>
    </submittedName>
</protein>
<feature type="DNA-binding region" description="H-T-H motif" evidence="2">
    <location>
        <begin position="26"/>
        <end position="45"/>
    </location>
</feature>
<dbReference type="InterPro" id="IPR036271">
    <property type="entry name" value="Tet_transcr_reg_TetR-rel_C_sf"/>
</dbReference>
<dbReference type="Pfam" id="PF00440">
    <property type="entry name" value="TetR_N"/>
    <property type="match status" value="1"/>
</dbReference>
<dbReference type="SUPFAM" id="SSF46689">
    <property type="entry name" value="Homeodomain-like"/>
    <property type="match status" value="1"/>
</dbReference>
<accession>A0ABQ5N5T5</accession>
<dbReference type="PROSITE" id="PS01081">
    <property type="entry name" value="HTH_TETR_1"/>
    <property type="match status" value="1"/>
</dbReference>
<evidence type="ECO:0000256" key="2">
    <source>
        <dbReference type="PROSITE-ProRule" id="PRU00335"/>
    </source>
</evidence>
<keyword evidence="1 2" id="KW-0238">DNA-binding</keyword>
<dbReference type="InterPro" id="IPR023772">
    <property type="entry name" value="DNA-bd_HTH_TetR-type_CS"/>
</dbReference>
<name>A0ABQ5N5T5_9CLOT</name>
<evidence type="ECO:0000259" key="3">
    <source>
        <dbReference type="PROSITE" id="PS50977"/>
    </source>
</evidence>
<sequence length="189" mass="21585">MINKTKRAIFESAIKVFSKSGYDGATVDDIAANAGVAKGTLYYHFKSKEEIFRFIITEGIEVIKEELQDVLSKDEDALSKMKNLCRVQLNLVYQNKDFFKVIMSQLWGQELRQLELRDIIEKYVESIEKYVTEAIEAGIIKKGEPKFMAYTFLGVLCSAGIYELLNTQETNVDDVIDNLVMYILKGIQV</sequence>